<accession>A0A1H7LL24</accession>
<organism evidence="2 3">
    <name type="scientific">Paraburkholderia caballeronis</name>
    <dbReference type="NCBI Taxonomy" id="416943"/>
    <lineage>
        <taxon>Bacteria</taxon>
        <taxon>Pseudomonadati</taxon>
        <taxon>Pseudomonadota</taxon>
        <taxon>Betaproteobacteria</taxon>
        <taxon>Burkholderiales</taxon>
        <taxon>Burkholderiaceae</taxon>
        <taxon>Paraburkholderia</taxon>
    </lineage>
</organism>
<dbReference type="RefSeq" id="WP_090547743.1">
    <property type="nucleotide sequence ID" value="NZ_FNSR01000002.1"/>
</dbReference>
<gene>
    <name evidence="2" type="ORF">SAMN05192542_104384</name>
</gene>
<dbReference type="Proteomes" id="UP000199120">
    <property type="component" value="Unassembled WGS sequence"/>
</dbReference>
<protein>
    <submittedName>
        <fullName evidence="2">Uncharacterized protein</fullName>
    </submittedName>
</protein>
<keyword evidence="1" id="KW-0472">Membrane</keyword>
<proteinExistence type="predicted"/>
<sequence length="100" mass="10909">MKRLLLGALVAAVNAVITLVGALALVSLFDLLSMNLPYSVQMFLSFILRMTCKQDMDNADDMAMLAFLLYLTISVVIVGAIVVVGNVAMRRYLAKRRANG</sequence>
<evidence type="ECO:0000256" key="1">
    <source>
        <dbReference type="SAM" id="Phobius"/>
    </source>
</evidence>
<evidence type="ECO:0000313" key="2">
    <source>
        <dbReference type="EMBL" id="SEK99077.1"/>
    </source>
</evidence>
<dbReference type="EMBL" id="FOAJ01000004">
    <property type="protein sequence ID" value="SEK99077.1"/>
    <property type="molecule type" value="Genomic_DNA"/>
</dbReference>
<reference evidence="3" key="1">
    <citation type="submission" date="2016-10" db="EMBL/GenBank/DDBJ databases">
        <authorList>
            <person name="Varghese N."/>
            <person name="Submissions S."/>
        </authorList>
    </citation>
    <scope>NUCLEOTIDE SEQUENCE [LARGE SCALE GENOMIC DNA]</scope>
    <source>
        <strain evidence="3">LMG 26416</strain>
    </source>
</reference>
<evidence type="ECO:0000313" key="3">
    <source>
        <dbReference type="Proteomes" id="UP000199120"/>
    </source>
</evidence>
<keyword evidence="1" id="KW-1133">Transmembrane helix</keyword>
<keyword evidence="1" id="KW-0812">Transmembrane</keyword>
<name>A0A1H7LL24_9BURK</name>
<dbReference type="AlphaFoldDB" id="A0A1H7LL24"/>
<feature type="transmembrane region" description="Helical" evidence="1">
    <location>
        <begin position="63"/>
        <end position="88"/>
    </location>
</feature>
<keyword evidence="3" id="KW-1185">Reference proteome</keyword>